<evidence type="ECO:0000256" key="1">
    <source>
        <dbReference type="SAM" id="MobiDB-lite"/>
    </source>
</evidence>
<sequence length="365" mass="40269">MSAESASCAKKASAERTVVVGVFAPPPRKRVVCDTCVRCIEDIVERQPQWRAIRVTPEEMEMSLPDCDVFIIPGGYSHKIARLLGEGELRDCLVEWRTKRRGGFVGICAGAVVACSGGKDGCGLVEGIQVIRGSHFNVSNLEGMVSLSETPDAPDAFHCMDGAGVPYFNGPLLTKTVSEKEDVKVWARYSSDLFMEMGSHEIPYEHLVAQAHREYMLSWKEDEDDREESNSPPVDNDSPLGGKMRREERKLRRRAQEAAKQSAVKKREDGAHGDGWICSRCGALHRRTDQRCCGKKKNYHVKQRHISCKPEGRVMEGTAAVVASEIKEDGRGRSVLFGPHPELSGGHGAVESLLVDAIKYVAYLA</sequence>
<dbReference type="AlphaFoldDB" id="A0A7S4NDA2"/>
<dbReference type="InterPro" id="IPR029062">
    <property type="entry name" value="Class_I_gatase-like"/>
</dbReference>
<evidence type="ECO:0008006" key="3">
    <source>
        <dbReference type="Google" id="ProtNLM"/>
    </source>
</evidence>
<protein>
    <recommendedName>
        <fullName evidence="3">Biotin-protein ligase N-terminal domain-containing protein</fullName>
    </recommendedName>
</protein>
<organism evidence="2">
    <name type="scientific">Odontella aurita</name>
    <dbReference type="NCBI Taxonomy" id="265563"/>
    <lineage>
        <taxon>Eukaryota</taxon>
        <taxon>Sar</taxon>
        <taxon>Stramenopiles</taxon>
        <taxon>Ochrophyta</taxon>
        <taxon>Bacillariophyta</taxon>
        <taxon>Mediophyceae</taxon>
        <taxon>Biddulphiophycidae</taxon>
        <taxon>Eupodiscales</taxon>
        <taxon>Odontellaceae</taxon>
        <taxon>Odontella</taxon>
    </lineage>
</organism>
<feature type="region of interest" description="Disordered" evidence="1">
    <location>
        <begin position="220"/>
        <end position="271"/>
    </location>
</feature>
<name>A0A7S4NDA2_9STRA</name>
<accession>A0A7S4NDA2</accession>
<evidence type="ECO:0000313" key="2">
    <source>
        <dbReference type="EMBL" id="CAE2280745.1"/>
    </source>
</evidence>
<dbReference type="Gene3D" id="3.40.50.880">
    <property type="match status" value="1"/>
</dbReference>
<dbReference type="SUPFAM" id="SSF52317">
    <property type="entry name" value="Class I glutamine amidotransferase-like"/>
    <property type="match status" value="1"/>
</dbReference>
<gene>
    <name evidence="2" type="ORF">OAUR00152_LOCUS37489</name>
</gene>
<reference evidence="2" key="1">
    <citation type="submission" date="2021-01" db="EMBL/GenBank/DDBJ databases">
        <authorList>
            <person name="Corre E."/>
            <person name="Pelletier E."/>
            <person name="Niang G."/>
            <person name="Scheremetjew M."/>
            <person name="Finn R."/>
            <person name="Kale V."/>
            <person name="Holt S."/>
            <person name="Cochrane G."/>
            <person name="Meng A."/>
            <person name="Brown T."/>
            <person name="Cohen L."/>
        </authorList>
    </citation>
    <scope>NUCLEOTIDE SEQUENCE</scope>
    <source>
        <strain evidence="2">Isolate 1302-5</strain>
    </source>
</reference>
<dbReference type="EMBL" id="HBKQ01054635">
    <property type="protein sequence ID" value="CAE2280745.1"/>
    <property type="molecule type" value="Transcribed_RNA"/>
</dbReference>
<proteinExistence type="predicted"/>
<feature type="compositionally biased region" description="Basic and acidic residues" evidence="1">
    <location>
        <begin position="244"/>
        <end position="257"/>
    </location>
</feature>